<evidence type="ECO:0000313" key="2">
    <source>
        <dbReference type="Proteomes" id="UP001243989"/>
    </source>
</evidence>
<dbReference type="AlphaFoldDB" id="A0AAJ0EBL3"/>
<proteinExistence type="predicted"/>
<dbReference type="EMBL" id="JAHMHQ010000021">
    <property type="protein sequence ID" value="KAK1625200.1"/>
    <property type="molecule type" value="Genomic_DNA"/>
</dbReference>
<name>A0AAJ0EBL3_9PEZI</name>
<comment type="caution">
    <text evidence="1">The sequence shown here is derived from an EMBL/GenBank/DDBJ whole genome shotgun (WGS) entry which is preliminary data.</text>
</comment>
<gene>
    <name evidence="1" type="ORF">BDP81DRAFT_100226</name>
</gene>
<accession>A0AAJ0EBL3</accession>
<dbReference type="Proteomes" id="UP001243989">
    <property type="component" value="Unassembled WGS sequence"/>
</dbReference>
<keyword evidence="2" id="KW-1185">Reference proteome</keyword>
<sequence length="152" mass="17040">MLGYDTEGDGAAGIQRRLSEHDIHHRAFSLAGEDMVGGPPSGVRRRSVCRRSTDKAKILLLGARTQNGGFDMIRYAFYAYALLLAKRQTRRTTAEIPEYHYAWFGSLGPILAQLIECLVCLERGHRPQGCVGSVWCCWESERPLLVLTSTRK</sequence>
<dbReference type="GeneID" id="85466220"/>
<reference evidence="1" key="1">
    <citation type="submission" date="2021-06" db="EMBL/GenBank/DDBJ databases">
        <title>Comparative genomics, transcriptomics and evolutionary studies reveal genomic signatures of adaptation to plant cell wall in hemibiotrophic fungi.</title>
        <authorList>
            <consortium name="DOE Joint Genome Institute"/>
            <person name="Baroncelli R."/>
            <person name="Diaz J.F."/>
            <person name="Benocci T."/>
            <person name="Peng M."/>
            <person name="Battaglia E."/>
            <person name="Haridas S."/>
            <person name="Andreopoulos W."/>
            <person name="Labutti K."/>
            <person name="Pangilinan J."/>
            <person name="Floch G.L."/>
            <person name="Makela M.R."/>
            <person name="Henrissat B."/>
            <person name="Grigoriev I.V."/>
            <person name="Crouch J.A."/>
            <person name="De Vries R.P."/>
            <person name="Sukno S.A."/>
            <person name="Thon M.R."/>
        </authorList>
    </citation>
    <scope>NUCLEOTIDE SEQUENCE</scope>
    <source>
        <strain evidence="1">CBS 102054</strain>
    </source>
</reference>
<protein>
    <submittedName>
        <fullName evidence="1">Uncharacterized protein</fullName>
    </submittedName>
</protein>
<organism evidence="1 2">
    <name type="scientific">Colletotrichum phormii</name>
    <dbReference type="NCBI Taxonomy" id="359342"/>
    <lineage>
        <taxon>Eukaryota</taxon>
        <taxon>Fungi</taxon>
        <taxon>Dikarya</taxon>
        <taxon>Ascomycota</taxon>
        <taxon>Pezizomycotina</taxon>
        <taxon>Sordariomycetes</taxon>
        <taxon>Hypocreomycetidae</taxon>
        <taxon>Glomerellales</taxon>
        <taxon>Glomerellaceae</taxon>
        <taxon>Colletotrichum</taxon>
        <taxon>Colletotrichum acutatum species complex</taxon>
    </lineage>
</organism>
<evidence type="ECO:0000313" key="1">
    <source>
        <dbReference type="EMBL" id="KAK1625200.1"/>
    </source>
</evidence>
<dbReference type="RefSeq" id="XP_060441195.1">
    <property type="nucleotide sequence ID" value="XM_060581358.1"/>
</dbReference>